<feature type="region of interest" description="Disordered" evidence="1">
    <location>
        <begin position="1"/>
        <end position="22"/>
    </location>
</feature>
<name>N2B2Q5_9FIRM</name>
<organism evidence="3 4">
    <name type="scientific">Eubacterium plexicaudatum ASF492</name>
    <dbReference type="NCBI Taxonomy" id="1235802"/>
    <lineage>
        <taxon>Bacteria</taxon>
        <taxon>Bacillati</taxon>
        <taxon>Bacillota</taxon>
        <taxon>Clostridia</taxon>
        <taxon>Eubacteriales</taxon>
        <taxon>Eubacteriaceae</taxon>
        <taxon>Eubacterium</taxon>
    </lineage>
</organism>
<dbReference type="HOGENOM" id="CLU_089333_0_0_9"/>
<accession>N2B2Q5</accession>
<dbReference type="Pfam" id="PF13338">
    <property type="entry name" value="AbiEi_4"/>
    <property type="match status" value="1"/>
</dbReference>
<gene>
    <name evidence="3" type="ORF">C823_01396</name>
</gene>
<comment type="caution">
    <text evidence="3">The sequence shown here is derived from an EMBL/GenBank/DDBJ whole genome shotgun (WGS) entry which is preliminary data.</text>
</comment>
<evidence type="ECO:0000313" key="3">
    <source>
        <dbReference type="EMBL" id="EMZ32978.1"/>
    </source>
</evidence>
<dbReference type="STRING" id="1235802.C823_01396"/>
<keyword evidence="4" id="KW-1185">Reference proteome</keyword>
<evidence type="ECO:0000313" key="4">
    <source>
        <dbReference type="Proteomes" id="UP000012589"/>
    </source>
</evidence>
<dbReference type="EMBL" id="AQFT01000041">
    <property type="protein sequence ID" value="EMZ32978.1"/>
    <property type="molecule type" value="Genomic_DNA"/>
</dbReference>
<dbReference type="InterPro" id="IPR025159">
    <property type="entry name" value="AbiEi_N"/>
</dbReference>
<dbReference type="Proteomes" id="UP000012589">
    <property type="component" value="Unassembled WGS sequence"/>
</dbReference>
<evidence type="ECO:0000259" key="2">
    <source>
        <dbReference type="Pfam" id="PF13338"/>
    </source>
</evidence>
<reference evidence="3 4" key="1">
    <citation type="journal article" date="2014" name="Genome Announc.">
        <title>Draft genome sequences of the altered schaedler flora, a defined bacterial community from gnotobiotic mice.</title>
        <authorList>
            <person name="Wannemuehler M.J."/>
            <person name="Overstreet A.M."/>
            <person name="Ward D.V."/>
            <person name="Phillips G.J."/>
        </authorList>
    </citation>
    <scope>NUCLEOTIDE SEQUENCE [LARGE SCALE GENOMIC DNA]</scope>
    <source>
        <strain evidence="3 4">ASF492</strain>
    </source>
</reference>
<dbReference type="PATRIC" id="fig|1235802.3.peg.1483"/>
<protein>
    <recommendedName>
        <fullName evidence="2">AbiEi antitoxin N-terminal domain-containing protein</fullName>
    </recommendedName>
</protein>
<dbReference type="AlphaFoldDB" id="N2B2Q5"/>
<dbReference type="eggNOG" id="COG5340">
    <property type="taxonomic scope" value="Bacteria"/>
</dbReference>
<sequence length="216" mass="25765">MERKNRMSENKMTRQEKRDKQTEQIQTLLEQNGGIVKTSQLNELGMDYRRIQSFVDEGVLERVKNGYYSMNYHRKREEDLITALFSDCVLTMESALYCHHYLKNRPFKWTIAVDKNTSKSRFKTDYPLVQPYYTEPEVLQMGTMKMTLGSREMSVYCKERLICDILKYENRMERDDLQQALRAFIADKEKDIAKLLEYAKERKVLSKVRNQVGVWL</sequence>
<proteinExistence type="predicted"/>
<evidence type="ECO:0000256" key="1">
    <source>
        <dbReference type="SAM" id="MobiDB-lite"/>
    </source>
</evidence>
<feature type="domain" description="AbiEi antitoxin N-terminal" evidence="2">
    <location>
        <begin position="23"/>
        <end position="68"/>
    </location>
</feature>